<evidence type="ECO:0000313" key="2">
    <source>
        <dbReference type="EMBL" id="KAA0692685.1"/>
    </source>
</evidence>
<dbReference type="Proteomes" id="UP000275747">
    <property type="component" value="Chromosome"/>
</dbReference>
<gene>
    <name evidence="1" type="ORF">D9Z05_05805</name>
    <name evidence="2" type="ORF">DTX73_00160</name>
</gene>
<reference evidence="1 3" key="2">
    <citation type="submission" date="2018-10" db="EMBL/GenBank/DDBJ databases">
        <title>Escaping from acidified nitrite in gastric host defense: Transcriptomic basis for resistance to free nitrous acid in Enterococcus faecalis.</title>
        <authorList>
            <person name="Yu Z."/>
            <person name="Shi D."/>
            <person name="Liu W."/>
            <person name="Meng F."/>
        </authorList>
    </citation>
    <scope>NUCLEOTIDE SEQUENCE [LARGE SCALE GENOMIC DNA]</scope>
    <source>
        <strain evidence="1 3">JE1</strain>
    </source>
</reference>
<proteinExistence type="predicted"/>
<dbReference type="AlphaFoldDB" id="A0A7V7KVZ2"/>
<accession>A0A7V7KVZ2</accession>
<evidence type="ECO:0000313" key="1">
    <source>
        <dbReference type="EMBL" id="AYM72798.1"/>
    </source>
</evidence>
<organism evidence="2 4">
    <name type="scientific">Enterococcus faecium</name>
    <name type="common">Streptococcus faecium</name>
    <dbReference type="NCBI Taxonomy" id="1352"/>
    <lineage>
        <taxon>Bacteria</taxon>
        <taxon>Bacillati</taxon>
        <taxon>Bacillota</taxon>
        <taxon>Bacilli</taxon>
        <taxon>Lactobacillales</taxon>
        <taxon>Enterococcaceae</taxon>
        <taxon>Enterococcus</taxon>
    </lineage>
</organism>
<sequence length="65" mass="7600">MVFRDKLKASGGISLNHSLSSFSFIPFHFTTNKKKRKAKAFLTKKLYHTEHTFATFFSRCLCYFS</sequence>
<evidence type="ECO:0000313" key="4">
    <source>
        <dbReference type="Proteomes" id="UP000448762"/>
    </source>
</evidence>
<evidence type="ECO:0000313" key="3">
    <source>
        <dbReference type="Proteomes" id="UP000275747"/>
    </source>
</evidence>
<dbReference type="Proteomes" id="UP000448762">
    <property type="component" value="Unassembled WGS sequence"/>
</dbReference>
<name>A0A7V7KVZ2_ENTFC</name>
<dbReference type="EMBL" id="QOVC01000001">
    <property type="protein sequence ID" value="KAA0692685.1"/>
    <property type="molecule type" value="Genomic_DNA"/>
</dbReference>
<reference evidence="2 4" key="1">
    <citation type="submission" date="2018-07" db="EMBL/GenBank/DDBJ databases">
        <title>High quality draft genome sequencing of Enterococcus faecium exhibiting probiotic potential isolated from mucus of freshwater fish.</title>
        <authorList>
            <person name="El-Jeni R."/>
            <person name="Ghedira K."/>
            <person name="Abdelhak S."/>
            <person name="El-Bour M."/>
            <person name="Bouhaouala-Zahar B."/>
        </authorList>
    </citation>
    <scope>NUCLEOTIDE SEQUENCE [LARGE SCALE GENOMIC DNA]</scope>
    <source>
        <strain evidence="2 4">R.A73</strain>
    </source>
</reference>
<protein>
    <submittedName>
        <fullName evidence="2">Uncharacterized protein</fullName>
    </submittedName>
</protein>
<dbReference type="EMBL" id="CP033041">
    <property type="protein sequence ID" value="AYM72798.1"/>
    <property type="molecule type" value="Genomic_DNA"/>
</dbReference>